<dbReference type="InterPro" id="IPR059117">
    <property type="entry name" value="APS_kinase_dom"/>
</dbReference>
<dbReference type="GO" id="GO:0004020">
    <property type="term" value="F:adenylylsulfate kinase activity"/>
    <property type="evidence" value="ECO:0007669"/>
    <property type="project" value="UniProtKB-UniRule"/>
</dbReference>
<comment type="caution">
    <text evidence="11">The sequence shown here is derived from an EMBL/GenBank/DDBJ whole genome shotgun (WGS) entry which is preliminary data.</text>
</comment>
<dbReference type="AlphaFoldDB" id="I8YJ34"/>
<dbReference type="GO" id="GO:0004781">
    <property type="term" value="F:sulfate adenylyltransferase (ATP) activity"/>
    <property type="evidence" value="ECO:0007669"/>
    <property type="project" value="TreeGrafter"/>
</dbReference>
<evidence type="ECO:0000259" key="10">
    <source>
        <dbReference type="Pfam" id="PF01583"/>
    </source>
</evidence>
<dbReference type="GO" id="GO:0070814">
    <property type="term" value="P:hydrogen sulfide biosynthetic process"/>
    <property type="evidence" value="ECO:0007669"/>
    <property type="project" value="UniProtKB-UniRule"/>
</dbReference>
<dbReference type="InterPro" id="IPR050512">
    <property type="entry name" value="Sulf_AdTrans/APS_kinase"/>
</dbReference>
<dbReference type="Proteomes" id="UP000005150">
    <property type="component" value="Unassembled WGS sequence"/>
</dbReference>
<keyword evidence="4 8" id="KW-0808">Transferase</keyword>
<dbReference type="InterPro" id="IPR027417">
    <property type="entry name" value="P-loop_NTPase"/>
</dbReference>
<dbReference type="PATRIC" id="fig|997887.3.peg.2598"/>
<dbReference type="UniPathway" id="UPA00140">
    <property type="reaction ID" value="UER00205"/>
</dbReference>
<comment type="pathway">
    <text evidence="8 9">Sulfur metabolism; hydrogen sulfide biosynthesis; sulfite from sulfate: step 2/3.</text>
</comment>
<feature type="domain" description="APS kinase" evidence="10">
    <location>
        <begin position="51"/>
        <end position="200"/>
    </location>
</feature>
<evidence type="ECO:0000256" key="2">
    <source>
        <dbReference type="ARBA" id="ARBA00012121"/>
    </source>
</evidence>
<evidence type="ECO:0000256" key="6">
    <source>
        <dbReference type="ARBA" id="ARBA00022777"/>
    </source>
</evidence>
<accession>I8YJ34</accession>
<dbReference type="GO" id="GO:0005737">
    <property type="term" value="C:cytoplasm"/>
    <property type="evidence" value="ECO:0007669"/>
    <property type="project" value="TreeGrafter"/>
</dbReference>
<dbReference type="EMBL" id="AGXV01000031">
    <property type="protein sequence ID" value="EIY62377.1"/>
    <property type="molecule type" value="Genomic_DNA"/>
</dbReference>
<dbReference type="GO" id="GO:0010134">
    <property type="term" value="P:sulfate assimilation via adenylyl sulfate reduction"/>
    <property type="evidence" value="ECO:0007669"/>
    <property type="project" value="TreeGrafter"/>
</dbReference>
<gene>
    <name evidence="8" type="primary">cysC</name>
    <name evidence="11" type="ORF">HMPREF1071_02492</name>
</gene>
<dbReference type="EC" id="2.7.1.25" evidence="2 8"/>
<feature type="active site" description="Phosphoserine intermediate" evidence="8">
    <location>
        <position position="132"/>
    </location>
</feature>
<evidence type="ECO:0000313" key="11">
    <source>
        <dbReference type="EMBL" id="EIY62377.1"/>
    </source>
</evidence>
<dbReference type="NCBIfam" id="TIGR00455">
    <property type="entry name" value="apsK"/>
    <property type="match status" value="1"/>
</dbReference>
<evidence type="ECO:0000256" key="7">
    <source>
        <dbReference type="ARBA" id="ARBA00022840"/>
    </source>
</evidence>
<dbReference type="InterPro" id="IPR002891">
    <property type="entry name" value="APS"/>
</dbReference>
<dbReference type="GO" id="GO:0005524">
    <property type="term" value="F:ATP binding"/>
    <property type="evidence" value="ECO:0007669"/>
    <property type="project" value="UniProtKB-UniRule"/>
</dbReference>
<dbReference type="CDD" id="cd02027">
    <property type="entry name" value="APSK"/>
    <property type="match status" value="1"/>
</dbReference>
<dbReference type="SUPFAM" id="SSF52540">
    <property type="entry name" value="P-loop containing nucleoside triphosphate hydrolases"/>
    <property type="match status" value="1"/>
</dbReference>
<reference evidence="11 12" key="1">
    <citation type="submission" date="2012-02" db="EMBL/GenBank/DDBJ databases">
        <title>The Genome Sequence of Bacteroides salyersiae CL02T12C01.</title>
        <authorList>
            <consortium name="The Broad Institute Genome Sequencing Platform"/>
            <person name="Earl A."/>
            <person name="Ward D."/>
            <person name="Feldgarden M."/>
            <person name="Gevers D."/>
            <person name="Zitomersky N.L."/>
            <person name="Coyne M.J."/>
            <person name="Comstock L.E."/>
            <person name="Young S.K."/>
            <person name="Zeng Q."/>
            <person name="Gargeya S."/>
            <person name="Fitzgerald M."/>
            <person name="Haas B."/>
            <person name="Abouelleil A."/>
            <person name="Alvarado L."/>
            <person name="Arachchi H.M."/>
            <person name="Berlin A."/>
            <person name="Chapman S.B."/>
            <person name="Gearin G."/>
            <person name="Goldberg J."/>
            <person name="Griggs A."/>
            <person name="Gujja S."/>
            <person name="Hansen M."/>
            <person name="Heiman D."/>
            <person name="Howarth C."/>
            <person name="Larimer J."/>
            <person name="Lui A."/>
            <person name="MacDonald P.J.P."/>
            <person name="McCowen C."/>
            <person name="Montmayeur A."/>
            <person name="Murphy C."/>
            <person name="Neiman D."/>
            <person name="Pearson M."/>
            <person name="Priest M."/>
            <person name="Roberts A."/>
            <person name="Saif S."/>
            <person name="Shea T."/>
            <person name="Sisk P."/>
            <person name="Stolte C."/>
            <person name="Sykes S."/>
            <person name="Wortman J."/>
            <person name="Nusbaum C."/>
            <person name="Birren B."/>
        </authorList>
    </citation>
    <scope>NUCLEOTIDE SEQUENCE [LARGE SCALE GENOMIC DNA]</scope>
    <source>
        <strain evidence="11 12">CL02T12C01</strain>
    </source>
</reference>
<keyword evidence="7 8" id="KW-0067">ATP-binding</keyword>
<name>I8YJ34_9BACE</name>
<keyword evidence="6 8" id="KW-0418">Kinase</keyword>
<organism evidence="11 12">
    <name type="scientific">Bacteroides salyersiae CL02T12C01</name>
    <dbReference type="NCBI Taxonomy" id="997887"/>
    <lineage>
        <taxon>Bacteria</taxon>
        <taxon>Pseudomonadati</taxon>
        <taxon>Bacteroidota</taxon>
        <taxon>Bacteroidia</taxon>
        <taxon>Bacteroidales</taxon>
        <taxon>Bacteroidaceae</taxon>
        <taxon>Bacteroides</taxon>
    </lineage>
</organism>
<dbReference type="GO" id="GO:0019379">
    <property type="term" value="P:sulfate assimilation, phosphoadenylyl sulfate reduction by phosphoadenylyl-sulfate reductase (thioredoxin)"/>
    <property type="evidence" value="ECO:0007669"/>
    <property type="project" value="TreeGrafter"/>
</dbReference>
<dbReference type="NCBIfam" id="NF003013">
    <property type="entry name" value="PRK03846.1"/>
    <property type="match status" value="1"/>
</dbReference>
<dbReference type="HOGENOM" id="CLU_046932_1_0_10"/>
<comment type="catalytic activity">
    <reaction evidence="1 8 9">
        <text>adenosine 5'-phosphosulfate + ATP = 3'-phosphoadenylyl sulfate + ADP + H(+)</text>
        <dbReference type="Rhea" id="RHEA:24152"/>
        <dbReference type="ChEBI" id="CHEBI:15378"/>
        <dbReference type="ChEBI" id="CHEBI:30616"/>
        <dbReference type="ChEBI" id="CHEBI:58243"/>
        <dbReference type="ChEBI" id="CHEBI:58339"/>
        <dbReference type="ChEBI" id="CHEBI:456216"/>
        <dbReference type="EC" id="2.7.1.25"/>
    </reaction>
</comment>
<comment type="function">
    <text evidence="8 9">Catalyzes the synthesis of activated sulfate.</text>
</comment>
<keyword evidence="5 8" id="KW-0547">Nucleotide-binding</keyword>
<evidence type="ECO:0000256" key="1">
    <source>
        <dbReference type="ARBA" id="ARBA00001823"/>
    </source>
</evidence>
<dbReference type="Pfam" id="PF01583">
    <property type="entry name" value="APS_kinase"/>
    <property type="match status" value="1"/>
</dbReference>
<evidence type="ECO:0000256" key="4">
    <source>
        <dbReference type="ARBA" id="ARBA00022679"/>
    </source>
</evidence>
<dbReference type="FunFam" id="3.40.50.300:FF:001219">
    <property type="entry name" value="Adenylyl-sulfate kinase"/>
    <property type="match status" value="1"/>
</dbReference>
<comment type="similarity">
    <text evidence="8 9">Belongs to the APS kinase family.</text>
</comment>
<sequence length="223" mass="25120">MEQNNNEIEKNDGNEELSTFNSQLSTKNNIYPIFDRMLAREDKEDLLKQHSVMIWFTGLSGSGKSTIAIALERELHKRGLLCRILDGDNIRSGINNNLGFSEADRVENIRRIAEVSKLFIDSGIITIAAFISPNNDIREMAANIIGQDDFLEIYVSTPLAECEKRDVKGLYAKARKGEIKNFTGISAPFEAPEHPALELDTSRLSLEESVNRLLELILPKVKR</sequence>
<evidence type="ECO:0000256" key="5">
    <source>
        <dbReference type="ARBA" id="ARBA00022741"/>
    </source>
</evidence>
<dbReference type="HAMAP" id="MF_00065">
    <property type="entry name" value="Adenylyl_sulf_kinase"/>
    <property type="match status" value="1"/>
</dbReference>
<protein>
    <recommendedName>
        <fullName evidence="2 8">Adenylyl-sulfate kinase</fullName>
        <ecNumber evidence="2 8">2.7.1.25</ecNumber>
    </recommendedName>
    <alternativeName>
        <fullName evidence="8">APS kinase</fullName>
    </alternativeName>
    <alternativeName>
        <fullName evidence="8">ATP adenosine-5'-phosphosulfate 3'-phosphotransferase</fullName>
    </alternativeName>
    <alternativeName>
        <fullName evidence="8">Adenosine-5'-phosphosulfate kinase</fullName>
    </alternativeName>
</protein>
<dbReference type="Gene3D" id="3.40.50.300">
    <property type="entry name" value="P-loop containing nucleotide triphosphate hydrolases"/>
    <property type="match status" value="1"/>
</dbReference>
<evidence type="ECO:0000313" key="12">
    <source>
        <dbReference type="Proteomes" id="UP000005150"/>
    </source>
</evidence>
<feature type="binding site" evidence="8">
    <location>
        <begin position="58"/>
        <end position="65"/>
    </location>
    <ligand>
        <name>ATP</name>
        <dbReference type="ChEBI" id="CHEBI:30616"/>
    </ligand>
</feature>
<keyword evidence="3 8" id="KW-0597">Phosphoprotein</keyword>
<proteinExistence type="inferred from homology"/>
<evidence type="ECO:0000256" key="3">
    <source>
        <dbReference type="ARBA" id="ARBA00022553"/>
    </source>
</evidence>
<dbReference type="PANTHER" id="PTHR42700">
    <property type="entry name" value="SULFATE ADENYLYLTRANSFERASE"/>
    <property type="match status" value="1"/>
</dbReference>
<dbReference type="PANTHER" id="PTHR42700:SF1">
    <property type="entry name" value="SULFATE ADENYLYLTRANSFERASE"/>
    <property type="match status" value="1"/>
</dbReference>
<evidence type="ECO:0000256" key="9">
    <source>
        <dbReference type="RuleBase" id="RU004347"/>
    </source>
</evidence>
<keyword evidence="12" id="KW-1185">Reference proteome</keyword>
<evidence type="ECO:0000256" key="8">
    <source>
        <dbReference type="HAMAP-Rule" id="MF_00065"/>
    </source>
</evidence>